<dbReference type="EMBL" id="UOFH01000099">
    <property type="protein sequence ID" value="VAW59705.1"/>
    <property type="molecule type" value="Genomic_DNA"/>
</dbReference>
<evidence type="ECO:0000256" key="2">
    <source>
        <dbReference type="ARBA" id="ARBA00022475"/>
    </source>
</evidence>
<accession>A0A3B0WUN8</accession>
<dbReference type="AlphaFoldDB" id="A0A3B0WUN8"/>
<evidence type="ECO:0008006" key="5">
    <source>
        <dbReference type="Google" id="ProtNLM"/>
    </source>
</evidence>
<evidence type="ECO:0000313" key="4">
    <source>
        <dbReference type="EMBL" id="VAW59705.1"/>
    </source>
</evidence>
<organism evidence="4">
    <name type="scientific">hydrothermal vent metagenome</name>
    <dbReference type="NCBI Taxonomy" id="652676"/>
    <lineage>
        <taxon>unclassified sequences</taxon>
        <taxon>metagenomes</taxon>
        <taxon>ecological metagenomes</taxon>
    </lineage>
</organism>
<dbReference type="InterPro" id="IPR009722">
    <property type="entry name" value="YjiK/CarP"/>
</dbReference>
<sequence>MIKIKKNILTLSFFSIALMTLTSQALNADSFENIDVFSINNSDKFNLSGLDVCNDKLLTVSDKKDDYIYEIKISKNQAYLIKNKYVEAPKHSASGYFTLHKIIYFAESLILGDFNDWEGISCYENDIYLVSERKNSILHISDANTDWLPVEFYKSGVKEEYFNSYNASIEGIAVVNKNEIFLMIERNPRGTAHITQSNNELWDVEFNSLKNLGLNYINNSYDVAGVAVYGEYMYTLERNAYAVCKRKLYNTSEGNCLSYEHIALDKNNTYSDEEYGLGEGIAIDEKYIYIVFDNNNSHKYKDSTDYRSILLRIAHPKSWE</sequence>
<dbReference type="Pfam" id="PF06977">
    <property type="entry name" value="SdiA-regulated"/>
    <property type="match status" value="1"/>
</dbReference>
<reference evidence="4" key="1">
    <citation type="submission" date="2018-06" db="EMBL/GenBank/DDBJ databases">
        <authorList>
            <person name="Zhirakovskaya E."/>
        </authorList>
    </citation>
    <scope>NUCLEOTIDE SEQUENCE</scope>
</reference>
<evidence type="ECO:0000256" key="1">
    <source>
        <dbReference type="ARBA" id="ARBA00004236"/>
    </source>
</evidence>
<comment type="subcellular location">
    <subcellularLocation>
        <location evidence="1">Cell membrane</location>
    </subcellularLocation>
</comment>
<evidence type="ECO:0000256" key="3">
    <source>
        <dbReference type="ARBA" id="ARBA00023136"/>
    </source>
</evidence>
<proteinExistence type="predicted"/>
<dbReference type="GO" id="GO:0005886">
    <property type="term" value="C:plasma membrane"/>
    <property type="evidence" value="ECO:0007669"/>
    <property type="project" value="UniProtKB-SubCell"/>
</dbReference>
<keyword evidence="2" id="KW-1003">Cell membrane</keyword>
<protein>
    <recommendedName>
        <fullName evidence="5">Phytase-like domain-containing protein</fullName>
    </recommendedName>
</protein>
<gene>
    <name evidence="4" type="ORF">MNBD_GAMMA08-280</name>
</gene>
<name>A0A3B0WUN8_9ZZZZ</name>
<keyword evidence="3" id="KW-0472">Membrane</keyword>